<dbReference type="GO" id="GO:0005615">
    <property type="term" value="C:extracellular space"/>
    <property type="evidence" value="ECO:0007669"/>
    <property type="project" value="TreeGrafter"/>
</dbReference>
<dbReference type="SUPFAM" id="SSF57362">
    <property type="entry name" value="BPTI-like"/>
    <property type="match status" value="1"/>
</dbReference>
<dbReference type="SMART" id="SM00131">
    <property type="entry name" value="KU"/>
    <property type="match status" value="1"/>
</dbReference>
<feature type="transmembrane region" description="Helical" evidence="2">
    <location>
        <begin position="36"/>
        <end position="60"/>
    </location>
</feature>
<proteinExistence type="evidence at transcript level"/>
<keyword evidence="2" id="KW-0812">Transmembrane</keyword>
<dbReference type="Gene3D" id="4.10.410.10">
    <property type="entry name" value="Pancreatic trypsin inhibitor Kunitz domain"/>
    <property type="match status" value="1"/>
</dbReference>
<evidence type="ECO:0000256" key="2">
    <source>
        <dbReference type="SAM" id="Phobius"/>
    </source>
</evidence>
<dbReference type="CDD" id="cd00109">
    <property type="entry name" value="Kunitz-type"/>
    <property type="match status" value="1"/>
</dbReference>
<dbReference type="InterPro" id="IPR036880">
    <property type="entry name" value="Kunitz_BPTI_sf"/>
</dbReference>
<dbReference type="InterPro" id="IPR002223">
    <property type="entry name" value="Kunitz_BPTI"/>
</dbReference>
<sequence>MIQDNVSLVESHCSGFQPLRHTGIMYKHIGVSRYRMLCAVLIGFGVIVSVVLLLVLSYFMHVYTGGHAGDILHYSLNPICLQPRVTGKCRASLLRWVWNPQANTCEEFIYGGCGANENNFLTKEECETVCKMRINV</sequence>
<evidence type="ECO:0000313" key="4">
    <source>
        <dbReference type="EMBL" id="CAX74161.1"/>
    </source>
</evidence>
<name>C1LHI3_SCHJA</name>
<dbReference type="InterPro" id="IPR020901">
    <property type="entry name" value="Prtase_inh_Kunz-CS"/>
</dbReference>
<protein>
    <submittedName>
        <fullName evidence="4">Kunitz-type protease inhibitor 2</fullName>
    </submittedName>
</protein>
<keyword evidence="2" id="KW-1133">Transmembrane helix</keyword>
<reference evidence="4" key="1">
    <citation type="journal article" date="2009" name="Nature">
        <title>The Schistosoma japonicum genome reveals features of host-parasite interplay.</title>
        <authorList>
            <person name="Liu F."/>
            <person name="Zhou Y."/>
            <person name="Wang Z.Q."/>
            <person name="Lu G."/>
            <person name="Zheng H."/>
            <person name="Brindley P.J."/>
            <person name="McManus D.P."/>
            <person name="Blair D."/>
            <person name="Zhang Q.H."/>
            <person name="Zhong Y."/>
            <person name="Wang S."/>
            <person name="Han Z.G."/>
            <person name="Chen Z."/>
        </authorList>
    </citation>
    <scope>NUCLEOTIDE SEQUENCE</scope>
    <source>
        <strain evidence="4">Anhui</strain>
    </source>
</reference>
<reference evidence="4" key="2">
    <citation type="submission" date="2009-03" db="EMBL/GenBank/DDBJ databases">
        <authorList>
            <person name="Gang L."/>
        </authorList>
    </citation>
    <scope>NUCLEOTIDE SEQUENCE</scope>
    <source>
        <strain evidence="4">Anhui</strain>
    </source>
</reference>
<evidence type="ECO:0000259" key="3">
    <source>
        <dbReference type="PROSITE" id="PS50279"/>
    </source>
</evidence>
<keyword evidence="2" id="KW-0472">Membrane</keyword>
<dbReference type="EMBL" id="FN318432">
    <property type="protein sequence ID" value="CAX74161.1"/>
    <property type="molecule type" value="mRNA"/>
</dbReference>
<dbReference type="PANTHER" id="PTHR10083:SF374">
    <property type="entry name" value="BPTI_KUNITZ INHIBITOR DOMAIN-CONTAINING PROTEIN"/>
    <property type="match status" value="1"/>
</dbReference>
<dbReference type="InterPro" id="IPR050098">
    <property type="entry name" value="TFPI/VKTCI-like"/>
</dbReference>
<dbReference type="PANTHER" id="PTHR10083">
    <property type="entry name" value="KUNITZ-TYPE PROTEASE INHIBITOR-RELATED"/>
    <property type="match status" value="1"/>
</dbReference>
<dbReference type="PRINTS" id="PR00759">
    <property type="entry name" value="BASICPTASE"/>
</dbReference>
<organism evidence="4">
    <name type="scientific">Schistosoma japonicum</name>
    <name type="common">Blood fluke</name>
    <dbReference type="NCBI Taxonomy" id="6182"/>
    <lineage>
        <taxon>Eukaryota</taxon>
        <taxon>Metazoa</taxon>
        <taxon>Spiralia</taxon>
        <taxon>Lophotrochozoa</taxon>
        <taxon>Platyhelminthes</taxon>
        <taxon>Trematoda</taxon>
        <taxon>Digenea</taxon>
        <taxon>Strigeidida</taxon>
        <taxon>Schistosomatoidea</taxon>
        <taxon>Schistosomatidae</taxon>
        <taxon>Schistosoma</taxon>
    </lineage>
</organism>
<dbReference type="GO" id="GO:0004867">
    <property type="term" value="F:serine-type endopeptidase inhibitor activity"/>
    <property type="evidence" value="ECO:0007669"/>
    <property type="project" value="InterPro"/>
</dbReference>
<feature type="domain" description="BPTI/Kunitz inhibitor" evidence="3">
    <location>
        <begin position="80"/>
        <end position="130"/>
    </location>
</feature>
<dbReference type="PROSITE" id="PS50279">
    <property type="entry name" value="BPTI_KUNITZ_2"/>
    <property type="match status" value="1"/>
</dbReference>
<dbReference type="AlphaFoldDB" id="C1LHI3"/>
<keyword evidence="1" id="KW-1015">Disulfide bond</keyword>
<dbReference type="PROSITE" id="PS00280">
    <property type="entry name" value="BPTI_KUNITZ_1"/>
    <property type="match status" value="1"/>
</dbReference>
<dbReference type="FunFam" id="4.10.410.10:FF:000020">
    <property type="entry name" value="Collagen, type VI, alpha 3"/>
    <property type="match status" value="1"/>
</dbReference>
<accession>C1LHI3</accession>
<evidence type="ECO:0000256" key="1">
    <source>
        <dbReference type="ARBA" id="ARBA00023157"/>
    </source>
</evidence>
<dbReference type="Pfam" id="PF00014">
    <property type="entry name" value="Kunitz_BPTI"/>
    <property type="match status" value="1"/>
</dbReference>